<sequence>MAKHPYGTPPILPWFASVAVLCFVAGCTQVNQSSSAGAVGLANEKPGIVQSATVNRSTKTVTVNILKNDVEPSGHHTPTMNYRAQRIQLPVGWRVRVVAQNTQHQALGASIVPGSDASLTQTASGRLGTNVRFTQPGNYVVLSSRSGQHGYVLDYIRVSRSVTAPKISVDERG</sequence>
<reference evidence="1 2" key="1">
    <citation type="submission" date="2023-07" db="EMBL/GenBank/DDBJ databases">
        <title>Genomic Encyclopedia of Type Strains, Phase IV (KMG-IV): sequencing the most valuable type-strain genomes for metagenomic binning, comparative biology and taxonomic classification.</title>
        <authorList>
            <person name="Goeker M."/>
        </authorList>
    </citation>
    <scope>NUCLEOTIDE SEQUENCE [LARGE SCALE GENOMIC DNA]</scope>
    <source>
        <strain evidence="1 2">DSM 4006</strain>
    </source>
</reference>
<gene>
    <name evidence="1" type="ORF">J2S03_002560</name>
</gene>
<evidence type="ECO:0000313" key="1">
    <source>
        <dbReference type="EMBL" id="MDQ0190693.1"/>
    </source>
</evidence>
<evidence type="ECO:0000313" key="2">
    <source>
        <dbReference type="Proteomes" id="UP001232973"/>
    </source>
</evidence>
<dbReference type="PROSITE" id="PS51257">
    <property type="entry name" value="PROKAR_LIPOPROTEIN"/>
    <property type="match status" value="1"/>
</dbReference>
<proteinExistence type="predicted"/>
<accession>A0ABT9XK89</accession>
<dbReference type="EMBL" id="JAUSTP010000022">
    <property type="protein sequence ID" value="MDQ0190693.1"/>
    <property type="molecule type" value="Genomic_DNA"/>
</dbReference>
<comment type="caution">
    <text evidence="1">The sequence shown here is derived from an EMBL/GenBank/DDBJ whole genome shotgun (WGS) entry which is preliminary data.</text>
</comment>
<dbReference type="Proteomes" id="UP001232973">
    <property type="component" value="Unassembled WGS sequence"/>
</dbReference>
<protein>
    <submittedName>
        <fullName evidence="1">Uncharacterized protein</fullName>
    </submittedName>
</protein>
<organism evidence="1 2">
    <name type="scientific">Alicyclobacillus cycloheptanicus</name>
    <dbReference type="NCBI Taxonomy" id="1457"/>
    <lineage>
        <taxon>Bacteria</taxon>
        <taxon>Bacillati</taxon>
        <taxon>Bacillota</taxon>
        <taxon>Bacilli</taxon>
        <taxon>Bacillales</taxon>
        <taxon>Alicyclobacillaceae</taxon>
        <taxon>Alicyclobacillus</taxon>
    </lineage>
</organism>
<dbReference type="RefSeq" id="WP_274454956.1">
    <property type="nucleotide sequence ID" value="NZ_CP067097.1"/>
</dbReference>
<keyword evidence="2" id="KW-1185">Reference proteome</keyword>
<name>A0ABT9XK89_9BACL</name>